<dbReference type="InterPro" id="IPR029068">
    <property type="entry name" value="Glyas_Bleomycin-R_OHBP_Dase"/>
</dbReference>
<accession>A0ABR9ZKW6</accession>
<proteinExistence type="predicted"/>
<dbReference type="PANTHER" id="PTHR33990">
    <property type="entry name" value="PROTEIN YJDN-RELATED"/>
    <property type="match status" value="1"/>
</dbReference>
<dbReference type="SUPFAM" id="SSF54593">
    <property type="entry name" value="Glyoxalase/Bleomycin resistance protein/Dihydroxybiphenyl dioxygenase"/>
    <property type="match status" value="1"/>
</dbReference>
<feature type="domain" description="Glyoxalase/fosfomycin resistance/dioxygenase" evidence="1">
    <location>
        <begin position="12"/>
        <end position="132"/>
    </location>
</feature>
<dbReference type="PANTHER" id="PTHR33990:SF1">
    <property type="entry name" value="PROTEIN YJDN"/>
    <property type="match status" value="1"/>
</dbReference>
<organism evidence="2 3">
    <name type="scientific">Corynebacterium suicordis DSM 45110</name>
    <dbReference type="NCBI Taxonomy" id="1121369"/>
    <lineage>
        <taxon>Bacteria</taxon>
        <taxon>Bacillati</taxon>
        <taxon>Actinomycetota</taxon>
        <taxon>Actinomycetes</taxon>
        <taxon>Mycobacteriales</taxon>
        <taxon>Corynebacteriaceae</taxon>
        <taxon>Corynebacterium</taxon>
    </lineage>
</organism>
<dbReference type="Proteomes" id="UP000635902">
    <property type="component" value="Unassembled WGS sequence"/>
</dbReference>
<evidence type="ECO:0000259" key="1">
    <source>
        <dbReference type="Pfam" id="PF00903"/>
    </source>
</evidence>
<gene>
    <name evidence="2" type="ORF">IRY30_08105</name>
</gene>
<dbReference type="EMBL" id="JADKMY010000002">
    <property type="protein sequence ID" value="MBF4554032.1"/>
    <property type="molecule type" value="Genomic_DNA"/>
</dbReference>
<dbReference type="CDD" id="cd06588">
    <property type="entry name" value="PhnB_like"/>
    <property type="match status" value="1"/>
</dbReference>
<keyword evidence="3" id="KW-1185">Reference proteome</keyword>
<evidence type="ECO:0000313" key="3">
    <source>
        <dbReference type="Proteomes" id="UP000635902"/>
    </source>
</evidence>
<dbReference type="Gene3D" id="3.10.180.10">
    <property type="entry name" value="2,3-Dihydroxybiphenyl 1,2-Dioxygenase, domain 1"/>
    <property type="match status" value="1"/>
</dbReference>
<sequence length="140" mass="15471">MSINGAPYLGFRGQAREAMNFYQEVFGGELDLLDWMDPDAPATESGEKLVMHGHLSTAAGWALMGADNIEMATEDSGAQRMNVVVYGDDVDTMVEQFEKLSEGASVHMPLEKQMWGDMFGGLKDKFGIDWGFNVELPKEN</sequence>
<dbReference type="Pfam" id="PF00903">
    <property type="entry name" value="Glyoxalase"/>
    <property type="match status" value="1"/>
</dbReference>
<evidence type="ECO:0000313" key="2">
    <source>
        <dbReference type="EMBL" id="MBF4554032.1"/>
    </source>
</evidence>
<reference evidence="2 3" key="1">
    <citation type="submission" date="2020-10" db="EMBL/GenBank/DDBJ databases">
        <title>Novel species in genus Corynebacterium.</title>
        <authorList>
            <person name="Zhang G."/>
        </authorList>
    </citation>
    <scope>NUCLEOTIDE SEQUENCE [LARGE SCALE GENOMIC DNA]</scope>
    <source>
        <strain evidence="2 3">DSM 45110</strain>
    </source>
</reference>
<dbReference type="InterPro" id="IPR004360">
    <property type="entry name" value="Glyas_Fos-R_dOase_dom"/>
</dbReference>
<name>A0ABR9ZKW6_9CORY</name>
<comment type="caution">
    <text evidence="2">The sequence shown here is derived from an EMBL/GenBank/DDBJ whole genome shotgun (WGS) entry which is preliminary data.</text>
</comment>
<protein>
    <submittedName>
        <fullName evidence="2">VOC family protein</fullName>
    </submittedName>
</protein>
<dbReference type="InterPro" id="IPR028973">
    <property type="entry name" value="PhnB-like"/>
</dbReference>
<dbReference type="RefSeq" id="WP_194556899.1">
    <property type="nucleotide sequence ID" value="NZ_JADKMY010000002.1"/>
</dbReference>